<dbReference type="GO" id="GO:0016301">
    <property type="term" value="F:kinase activity"/>
    <property type="evidence" value="ECO:0007669"/>
    <property type="project" value="UniProtKB-KW"/>
</dbReference>
<dbReference type="Proteomes" id="UP001352263">
    <property type="component" value="Unassembled WGS sequence"/>
</dbReference>
<evidence type="ECO:0000256" key="3">
    <source>
        <dbReference type="ARBA" id="ARBA00022553"/>
    </source>
</evidence>
<accession>A0ABU6JH31</accession>
<keyword evidence="7" id="KW-0418">Kinase</keyword>
<dbReference type="InterPro" id="IPR000014">
    <property type="entry name" value="PAS"/>
</dbReference>
<evidence type="ECO:0000259" key="6">
    <source>
        <dbReference type="PROSITE" id="PS50113"/>
    </source>
</evidence>
<dbReference type="InterPro" id="IPR036890">
    <property type="entry name" value="HATPase_C_sf"/>
</dbReference>
<dbReference type="SUPFAM" id="SSF55874">
    <property type="entry name" value="ATPase domain of HSP90 chaperone/DNA topoisomerase II/histidine kinase"/>
    <property type="match status" value="1"/>
</dbReference>
<dbReference type="Gene3D" id="3.30.450.20">
    <property type="entry name" value="PAS domain"/>
    <property type="match status" value="1"/>
</dbReference>
<dbReference type="Pfam" id="PF00512">
    <property type="entry name" value="HisKA"/>
    <property type="match status" value="1"/>
</dbReference>
<dbReference type="PROSITE" id="PS50113">
    <property type="entry name" value="PAC"/>
    <property type="match status" value="1"/>
</dbReference>
<feature type="domain" description="PAC" evidence="6">
    <location>
        <begin position="108"/>
        <end position="160"/>
    </location>
</feature>
<dbReference type="PROSITE" id="PS50109">
    <property type="entry name" value="HIS_KIN"/>
    <property type="match status" value="1"/>
</dbReference>
<keyword evidence="8" id="KW-1185">Reference proteome</keyword>
<dbReference type="EMBL" id="JAWIIV010000037">
    <property type="protein sequence ID" value="MEC4722848.1"/>
    <property type="molecule type" value="Genomic_DNA"/>
</dbReference>
<evidence type="ECO:0000259" key="4">
    <source>
        <dbReference type="PROSITE" id="PS50109"/>
    </source>
</evidence>
<dbReference type="SMART" id="SM00086">
    <property type="entry name" value="PAC"/>
    <property type="match status" value="1"/>
</dbReference>
<keyword evidence="3" id="KW-0597">Phosphoprotein</keyword>
<name>A0ABU6JH31_9BURK</name>
<dbReference type="CDD" id="cd00082">
    <property type="entry name" value="HisKA"/>
    <property type="match status" value="1"/>
</dbReference>
<keyword evidence="7" id="KW-0808">Transferase</keyword>
<feature type="domain" description="Histidine kinase" evidence="4">
    <location>
        <begin position="171"/>
        <end position="389"/>
    </location>
</feature>
<evidence type="ECO:0000256" key="1">
    <source>
        <dbReference type="ARBA" id="ARBA00000085"/>
    </source>
</evidence>
<evidence type="ECO:0000259" key="5">
    <source>
        <dbReference type="PROSITE" id="PS50112"/>
    </source>
</evidence>
<dbReference type="SMART" id="SM00388">
    <property type="entry name" value="HisKA"/>
    <property type="match status" value="1"/>
</dbReference>
<dbReference type="PANTHER" id="PTHR43547:SF2">
    <property type="entry name" value="HYBRID SIGNAL TRANSDUCTION HISTIDINE KINASE C"/>
    <property type="match status" value="1"/>
</dbReference>
<protein>
    <recommendedName>
        <fullName evidence="2">histidine kinase</fullName>
        <ecNumber evidence="2">2.7.13.3</ecNumber>
    </recommendedName>
</protein>
<dbReference type="RefSeq" id="WP_326509506.1">
    <property type="nucleotide sequence ID" value="NZ_JAWIIV010000037.1"/>
</dbReference>
<dbReference type="NCBIfam" id="TIGR00229">
    <property type="entry name" value="sensory_box"/>
    <property type="match status" value="1"/>
</dbReference>
<sequence>MFAAAANNPGSADTGIGYAIDISQLADTEQAFKESEAKFRAIAEAMPQMVWSTRPDGYHDYYNTRWYEFTGVKTGSTDGEGWNNLFHPDDRERAWKRWQHSLETGDIYEIEYRLRHHSGAYLWVLGRALPIRDNSGAVVRWMGTCTDINDFKLAQERLRLSDQRKDHFLAVLSHELRNPLAPIISAAELITKGNVPLHKVKEVGSIILRQGDHMSSLIEELQDISRVSAGRVELNWQTMDLRQALYRALEQIRPLIERKQHLVSIHIEKQELPVYADERRLVQVFGNVLKNAAKYTSSGGRIDIKAMRVDDMVEVEIQDNGIGMSEEFLEHAFDLFAQSSDAASHSEGGLGIGLALVRSLVELHGGCITASSPGRSLGSKFVVTIPIQRVVE</sequence>
<dbReference type="SMART" id="SM00387">
    <property type="entry name" value="HATPase_c"/>
    <property type="match status" value="1"/>
</dbReference>
<dbReference type="InterPro" id="IPR001610">
    <property type="entry name" value="PAC"/>
</dbReference>
<dbReference type="CDD" id="cd00130">
    <property type="entry name" value="PAS"/>
    <property type="match status" value="1"/>
</dbReference>
<reference evidence="7 8" key="1">
    <citation type="submission" date="2023-10" db="EMBL/GenBank/DDBJ databases">
        <title>Noviherbaspirillum sp. CPCC 100848 genome assembly.</title>
        <authorList>
            <person name="Li X.Y."/>
            <person name="Fang X.M."/>
        </authorList>
    </citation>
    <scope>NUCLEOTIDE SEQUENCE [LARGE SCALE GENOMIC DNA]</scope>
    <source>
        <strain evidence="7 8">CPCC 100848</strain>
    </source>
</reference>
<dbReference type="SUPFAM" id="SSF55785">
    <property type="entry name" value="PYP-like sensor domain (PAS domain)"/>
    <property type="match status" value="1"/>
</dbReference>
<dbReference type="InterPro" id="IPR035965">
    <property type="entry name" value="PAS-like_dom_sf"/>
</dbReference>
<dbReference type="SUPFAM" id="SSF47384">
    <property type="entry name" value="Homodimeric domain of signal transducing histidine kinase"/>
    <property type="match status" value="1"/>
</dbReference>
<evidence type="ECO:0000313" key="7">
    <source>
        <dbReference type="EMBL" id="MEC4722848.1"/>
    </source>
</evidence>
<dbReference type="Pfam" id="PF02518">
    <property type="entry name" value="HATPase_c"/>
    <property type="match status" value="1"/>
</dbReference>
<feature type="domain" description="PAS" evidence="5">
    <location>
        <begin position="35"/>
        <end position="105"/>
    </location>
</feature>
<dbReference type="InterPro" id="IPR036097">
    <property type="entry name" value="HisK_dim/P_sf"/>
</dbReference>
<comment type="catalytic activity">
    <reaction evidence="1">
        <text>ATP + protein L-histidine = ADP + protein N-phospho-L-histidine.</text>
        <dbReference type="EC" id="2.7.13.3"/>
    </reaction>
</comment>
<dbReference type="CDD" id="cd00075">
    <property type="entry name" value="HATPase"/>
    <property type="match status" value="1"/>
</dbReference>
<dbReference type="PANTHER" id="PTHR43547">
    <property type="entry name" value="TWO-COMPONENT HISTIDINE KINASE"/>
    <property type="match status" value="1"/>
</dbReference>
<dbReference type="InterPro" id="IPR000700">
    <property type="entry name" value="PAS-assoc_C"/>
</dbReference>
<dbReference type="SMART" id="SM00091">
    <property type="entry name" value="PAS"/>
    <property type="match status" value="1"/>
</dbReference>
<dbReference type="InterPro" id="IPR005467">
    <property type="entry name" value="His_kinase_dom"/>
</dbReference>
<dbReference type="Gene3D" id="3.30.565.10">
    <property type="entry name" value="Histidine kinase-like ATPase, C-terminal domain"/>
    <property type="match status" value="1"/>
</dbReference>
<dbReference type="PRINTS" id="PR00344">
    <property type="entry name" value="BCTRLSENSOR"/>
</dbReference>
<dbReference type="EC" id="2.7.13.3" evidence="2"/>
<comment type="caution">
    <text evidence="7">The sequence shown here is derived from an EMBL/GenBank/DDBJ whole genome shotgun (WGS) entry which is preliminary data.</text>
</comment>
<evidence type="ECO:0000313" key="8">
    <source>
        <dbReference type="Proteomes" id="UP001352263"/>
    </source>
</evidence>
<dbReference type="Pfam" id="PF08447">
    <property type="entry name" value="PAS_3"/>
    <property type="match status" value="1"/>
</dbReference>
<dbReference type="InterPro" id="IPR003594">
    <property type="entry name" value="HATPase_dom"/>
</dbReference>
<organism evidence="7 8">
    <name type="scientific">Noviherbaspirillum album</name>
    <dbReference type="NCBI Taxonomy" id="3080276"/>
    <lineage>
        <taxon>Bacteria</taxon>
        <taxon>Pseudomonadati</taxon>
        <taxon>Pseudomonadota</taxon>
        <taxon>Betaproteobacteria</taxon>
        <taxon>Burkholderiales</taxon>
        <taxon>Oxalobacteraceae</taxon>
        <taxon>Noviherbaspirillum</taxon>
    </lineage>
</organism>
<dbReference type="InterPro" id="IPR004358">
    <property type="entry name" value="Sig_transdc_His_kin-like_C"/>
</dbReference>
<dbReference type="PROSITE" id="PS50112">
    <property type="entry name" value="PAS"/>
    <property type="match status" value="1"/>
</dbReference>
<dbReference type="InterPro" id="IPR013655">
    <property type="entry name" value="PAS_fold_3"/>
</dbReference>
<dbReference type="InterPro" id="IPR003661">
    <property type="entry name" value="HisK_dim/P_dom"/>
</dbReference>
<gene>
    <name evidence="7" type="ORF">RY831_27185</name>
</gene>
<proteinExistence type="predicted"/>
<evidence type="ECO:0000256" key="2">
    <source>
        <dbReference type="ARBA" id="ARBA00012438"/>
    </source>
</evidence>
<dbReference type="Gene3D" id="1.10.287.130">
    <property type="match status" value="1"/>
</dbReference>